<feature type="compositionally biased region" description="Low complexity" evidence="1">
    <location>
        <begin position="218"/>
        <end position="227"/>
    </location>
</feature>
<dbReference type="Proteomes" id="UP000828924">
    <property type="component" value="Chromosome"/>
</dbReference>
<accession>A0ABY3WTI8</accession>
<reference evidence="2 3" key="1">
    <citation type="submission" date="2021-03" db="EMBL/GenBank/DDBJ databases">
        <title>Complete genome of Streptomyces formicae strain 1H-GS9 (DSM 100524).</title>
        <authorList>
            <person name="Atanasov K.E."/>
            <person name="Altabella T."/>
            <person name="Ferrer A."/>
        </authorList>
    </citation>
    <scope>NUCLEOTIDE SEQUENCE [LARGE SCALE GENOMIC DNA]</scope>
    <source>
        <strain evidence="2 3">1H-GS9</strain>
    </source>
</reference>
<feature type="compositionally biased region" description="Low complexity" evidence="1">
    <location>
        <begin position="437"/>
        <end position="446"/>
    </location>
</feature>
<evidence type="ECO:0000313" key="2">
    <source>
        <dbReference type="EMBL" id="UNM15415.1"/>
    </source>
</evidence>
<dbReference type="RefSeq" id="WP_242337121.1">
    <property type="nucleotide sequence ID" value="NZ_CP071872.1"/>
</dbReference>
<protein>
    <recommendedName>
        <fullName evidence="4">Translation initiation factor IF-2</fullName>
    </recommendedName>
</protein>
<feature type="compositionally biased region" description="Gly residues" evidence="1">
    <location>
        <begin position="369"/>
        <end position="400"/>
    </location>
</feature>
<name>A0ABY3WTI8_9ACTN</name>
<gene>
    <name evidence="2" type="ORF">J4032_31675</name>
</gene>
<feature type="compositionally biased region" description="Low complexity" evidence="1">
    <location>
        <begin position="308"/>
        <end position="329"/>
    </location>
</feature>
<feature type="compositionally biased region" description="Gly residues" evidence="1">
    <location>
        <begin position="1"/>
        <end position="12"/>
    </location>
</feature>
<feature type="compositionally biased region" description="Low complexity" evidence="1">
    <location>
        <begin position="237"/>
        <end position="251"/>
    </location>
</feature>
<keyword evidence="3" id="KW-1185">Reference proteome</keyword>
<feature type="compositionally biased region" description="Low complexity" evidence="1">
    <location>
        <begin position="265"/>
        <end position="275"/>
    </location>
</feature>
<feature type="region of interest" description="Disordered" evidence="1">
    <location>
        <begin position="173"/>
        <end position="500"/>
    </location>
</feature>
<evidence type="ECO:0008006" key="4">
    <source>
        <dbReference type="Google" id="ProtNLM"/>
    </source>
</evidence>
<dbReference type="EMBL" id="CP071872">
    <property type="protein sequence ID" value="UNM15415.1"/>
    <property type="molecule type" value="Genomic_DNA"/>
</dbReference>
<sequence length="500" mass="50673">MAQKDGGGGGGRTDFSSMPHEKMLEWLDQASSSQVQAAADRLSAASFELGEIAQQLKFRPERVEWKGEGQQAFIDWGASLASATQRLSDYSDEASRWMSRAAGAIAEAQSSIPRYTTKEQAQANLDAAASAPNDPDSRTVGPKAQAELAAFALAKEKNRLDAAETMSRLGKNFEESSAQMRGLEVPTFQPPPERFVPKDSGFVSGGESDLNRSGTGSGSSAGSTYASPAHPGGGQDVSPVPRAAASSSVVAQPQEPVSMGIDSVQTLLPQTQQPPSLTPGGPPPTGRPDGGMPPVGVIPPLGAGGTNGPTTTGGRPVTGGLRPPTLPGTGPLGTGPGGVRTPRDSGIVGGRPVPQNPGRPASGMPRGTVIGGEGTHGRPLMGGGSGGGMHAPMGGQGVTGGRRLAYESGGMVGGRGVQQPGAVGARPFTPGGSGLIRGAASSESGARSGGQAGRAGAVPNARQGAIGDHDERGGARPNYLLEEEETWQQNSRRVVPPVID</sequence>
<organism evidence="2 3">
    <name type="scientific">Streptomyces formicae</name>
    <dbReference type="NCBI Taxonomy" id="1616117"/>
    <lineage>
        <taxon>Bacteria</taxon>
        <taxon>Bacillati</taxon>
        <taxon>Actinomycetota</taxon>
        <taxon>Actinomycetes</taxon>
        <taxon>Kitasatosporales</taxon>
        <taxon>Streptomycetaceae</taxon>
        <taxon>Streptomyces</taxon>
    </lineage>
</organism>
<proteinExistence type="predicted"/>
<feature type="compositionally biased region" description="Pro residues" evidence="1">
    <location>
        <begin position="276"/>
        <end position="286"/>
    </location>
</feature>
<evidence type="ECO:0000313" key="3">
    <source>
        <dbReference type="Proteomes" id="UP000828924"/>
    </source>
</evidence>
<evidence type="ECO:0000256" key="1">
    <source>
        <dbReference type="SAM" id="MobiDB-lite"/>
    </source>
</evidence>
<feature type="region of interest" description="Disordered" evidence="1">
    <location>
        <begin position="1"/>
        <end position="20"/>
    </location>
</feature>